<sequence length="521" mass="56911">MSTSLLSPVAAAFPNIQWDALGSLRLTAQETALLRMAETNPIDYTLADSRDASMYARVLLKLLAEAAAAGAGTGEVSTYKEKCTDEQAMKALEVDPLGVVTHYSLTKLNEIITTLSTGKSGVTVASVFYVGKDGILVDQWKALLRILNKGGKGDIFAQKSASVSLGRILIASCPSKRNASLSVSADGKARAISYASAMEPMEALVAWIVSQLKNATGSLVGLCIPALVVLMDAYESRVLFAKAGGIKYMARQLLSASKATSSSTTDGNKKFGQGSVQQLYELAFSLWILTYELNNSFQIRADFAKEGVPVQSLCALIAVAPREKVVRVALAALRNLATCSADEDAAPAGAPRHDGKFFCDEMIGNGLMKSITLLRDRQFTDPDIVDDIDTLYKLLTINYKEMSRWEVYKNEVENGHLQWGSTHTEAFFKENARMFEGPDGDFHILKVLITLLSSKDEEVVSIACYDIGEFVRFYPNGRAIVKRLGAKELIMPLIESENPELQRHALQSVSKIMVQNWEYVK</sequence>
<dbReference type="PANTHER" id="PTHR10698:SF0">
    <property type="entry name" value="V-TYPE PROTON ATPASE SUBUNIT H"/>
    <property type="match status" value="1"/>
</dbReference>
<feature type="domain" description="ATPase V1 complex subunit H C-terminal" evidence="1">
    <location>
        <begin position="401"/>
        <end position="517"/>
    </location>
</feature>
<gene>
    <name evidence="2" type="ORF">IV203_010485</name>
</gene>
<dbReference type="AlphaFoldDB" id="A0A9K3KW73"/>
<dbReference type="GO" id="GO:0000221">
    <property type="term" value="C:vacuolar proton-transporting V-type ATPase, V1 domain"/>
    <property type="evidence" value="ECO:0007669"/>
    <property type="project" value="InterPro"/>
</dbReference>
<dbReference type="InterPro" id="IPR004908">
    <property type="entry name" value="ATPase_V1-cplx_hsu"/>
</dbReference>
<evidence type="ECO:0000313" key="3">
    <source>
        <dbReference type="Proteomes" id="UP000693970"/>
    </source>
</evidence>
<proteinExistence type="predicted"/>
<comment type="caution">
    <text evidence="2">The sequence shown here is derived from an EMBL/GenBank/DDBJ whole genome shotgun (WGS) entry which is preliminary data.</text>
</comment>
<evidence type="ECO:0000259" key="1">
    <source>
        <dbReference type="Pfam" id="PF11698"/>
    </source>
</evidence>
<dbReference type="GO" id="GO:0046961">
    <property type="term" value="F:proton-transporting ATPase activity, rotational mechanism"/>
    <property type="evidence" value="ECO:0007669"/>
    <property type="project" value="InterPro"/>
</dbReference>
<evidence type="ECO:0000313" key="2">
    <source>
        <dbReference type="EMBL" id="KAG7351125.1"/>
    </source>
</evidence>
<protein>
    <submittedName>
        <fullName evidence="2">V-ATPase subunit H</fullName>
    </submittedName>
</protein>
<accession>A0A9K3KW73</accession>
<dbReference type="Proteomes" id="UP000693970">
    <property type="component" value="Unassembled WGS sequence"/>
</dbReference>
<dbReference type="EMBL" id="JAGRRH010000018">
    <property type="protein sequence ID" value="KAG7351125.1"/>
    <property type="molecule type" value="Genomic_DNA"/>
</dbReference>
<reference evidence="2" key="1">
    <citation type="journal article" date="2021" name="Sci. Rep.">
        <title>Diploid genomic architecture of Nitzschia inconspicua, an elite biomass production diatom.</title>
        <authorList>
            <person name="Oliver A."/>
            <person name="Podell S."/>
            <person name="Pinowska A."/>
            <person name="Traller J.C."/>
            <person name="Smith S.R."/>
            <person name="McClure R."/>
            <person name="Beliaev A."/>
            <person name="Bohutskyi P."/>
            <person name="Hill E.A."/>
            <person name="Rabines A."/>
            <person name="Zheng H."/>
            <person name="Allen L.Z."/>
            <person name="Kuo A."/>
            <person name="Grigoriev I.V."/>
            <person name="Allen A.E."/>
            <person name="Hazlebeck D."/>
            <person name="Allen E.E."/>
        </authorList>
    </citation>
    <scope>NUCLEOTIDE SEQUENCE</scope>
    <source>
        <strain evidence="2">Hildebrandi</strain>
    </source>
</reference>
<dbReference type="Pfam" id="PF03224">
    <property type="entry name" value="V-ATPase_H_N"/>
    <property type="match status" value="1"/>
</dbReference>
<dbReference type="OrthoDB" id="41537at2759"/>
<organism evidence="2 3">
    <name type="scientific">Nitzschia inconspicua</name>
    <dbReference type="NCBI Taxonomy" id="303405"/>
    <lineage>
        <taxon>Eukaryota</taxon>
        <taxon>Sar</taxon>
        <taxon>Stramenopiles</taxon>
        <taxon>Ochrophyta</taxon>
        <taxon>Bacillariophyta</taxon>
        <taxon>Bacillariophyceae</taxon>
        <taxon>Bacillariophycidae</taxon>
        <taxon>Bacillariales</taxon>
        <taxon>Bacillariaceae</taxon>
        <taxon>Nitzschia</taxon>
    </lineage>
</organism>
<dbReference type="InterPro" id="IPR011987">
    <property type="entry name" value="ATPase_V1-cplx_hsu_C"/>
</dbReference>
<dbReference type="Pfam" id="PF11698">
    <property type="entry name" value="V-ATPase_H_C"/>
    <property type="match status" value="1"/>
</dbReference>
<keyword evidence="3" id="KW-1185">Reference proteome</keyword>
<reference evidence="2" key="2">
    <citation type="submission" date="2021-04" db="EMBL/GenBank/DDBJ databases">
        <authorList>
            <person name="Podell S."/>
        </authorList>
    </citation>
    <scope>NUCLEOTIDE SEQUENCE</scope>
    <source>
        <strain evidence="2">Hildebrandi</strain>
    </source>
</reference>
<dbReference type="PANTHER" id="PTHR10698">
    <property type="entry name" value="V-TYPE PROTON ATPASE SUBUNIT H"/>
    <property type="match status" value="1"/>
</dbReference>
<name>A0A9K3KW73_9STRA</name>